<evidence type="ECO:0000256" key="1">
    <source>
        <dbReference type="SAM" id="Phobius"/>
    </source>
</evidence>
<feature type="transmembrane region" description="Helical" evidence="1">
    <location>
        <begin position="16"/>
        <end position="38"/>
    </location>
</feature>
<keyword evidence="1" id="KW-1133">Transmembrane helix</keyword>
<sequence>MRPVTTLPPVERMGSVFWMGGCVAVALLIGVGIVALVVTTHRQERERRERWRQWAARYGWTFVERPQLTWTDRVPGRNRRGVRFALTGTLQGRPVCVAEYAYTETHSSTGADGNQTTSSQTHTYVVSSVWLRREFPTLAVAPRHAFSKLGRALFGSDTYATGHEEFDRQWRVAAAAPGQQALVGPTLIAAHLAGAVPSWSVRAAELITYRGGRLDDPALLPSLVTPLITVAGLLEQGR</sequence>
<name>A0A1C5GFD5_MICEH</name>
<accession>A0A1C5GFD5</accession>
<proteinExistence type="predicted"/>
<protein>
    <recommendedName>
        <fullName evidence="4">DUF3137 domain-containing protein</fullName>
    </recommendedName>
</protein>
<evidence type="ECO:0000313" key="3">
    <source>
        <dbReference type="Proteomes" id="UP000198251"/>
    </source>
</evidence>
<keyword evidence="3" id="KW-1185">Reference proteome</keyword>
<reference evidence="2 3" key="1">
    <citation type="submission" date="2016-06" db="EMBL/GenBank/DDBJ databases">
        <authorList>
            <person name="Kjaerup R.B."/>
            <person name="Dalgaard T.S."/>
            <person name="Juul-Madsen H.R."/>
        </authorList>
    </citation>
    <scope>NUCLEOTIDE SEQUENCE [LARGE SCALE GENOMIC DNA]</scope>
    <source>
        <strain evidence="2 3">DSM 43913</strain>
    </source>
</reference>
<evidence type="ECO:0008006" key="4">
    <source>
        <dbReference type="Google" id="ProtNLM"/>
    </source>
</evidence>
<dbReference type="Proteomes" id="UP000198251">
    <property type="component" value="Chromosome I"/>
</dbReference>
<keyword evidence="1" id="KW-0812">Transmembrane</keyword>
<organism evidence="2 3">
    <name type="scientific">Micromonospora echinofusca</name>
    <dbReference type="NCBI Taxonomy" id="47858"/>
    <lineage>
        <taxon>Bacteria</taxon>
        <taxon>Bacillati</taxon>
        <taxon>Actinomycetota</taxon>
        <taxon>Actinomycetes</taxon>
        <taxon>Micromonosporales</taxon>
        <taxon>Micromonosporaceae</taxon>
        <taxon>Micromonospora</taxon>
    </lineage>
</organism>
<keyword evidence="1" id="KW-0472">Membrane</keyword>
<gene>
    <name evidence="2" type="ORF">GA0070610_4860</name>
</gene>
<dbReference type="AlphaFoldDB" id="A0A1C5GFD5"/>
<evidence type="ECO:0000313" key="2">
    <source>
        <dbReference type="EMBL" id="SCG18515.1"/>
    </source>
</evidence>
<dbReference type="EMBL" id="LT607733">
    <property type="protein sequence ID" value="SCG18515.1"/>
    <property type="molecule type" value="Genomic_DNA"/>
</dbReference>